<sequence>MKAARVKGLKPQDGLADSIQRIVATRLGELCAFMPVAEDPERVTELHDMRIAAKRLRYVLEISADLFGPYAAPAVLRTKELQSVLGDIHDCDVTLPLVVELIERARADDVAAVVAAQLSAAAIDLDPSAVADAAPHASAHRGLASMAVYLQARREVLFARFLELWLELEREGFRARLLFAIGERPIAPIEPATPVAPAPVAPPSEPDPEADPVLDGVLSHDSNMDGPATPLPSNEV</sequence>
<feature type="domain" description="CHAD" evidence="2">
    <location>
        <begin position="15"/>
        <end position="94"/>
    </location>
</feature>
<dbReference type="RefSeq" id="WP_354701364.1">
    <property type="nucleotide sequence ID" value="NZ_CP114014.1"/>
</dbReference>
<reference evidence="3" key="1">
    <citation type="submission" date="2022-12" db="EMBL/GenBank/DDBJ databases">
        <title>Paraconexibacter alkalitolerans sp. nov. and Baekduia alba sp. nov., isolated from soil and emended description of the genera Paraconexibacter (Chun et al., 2020) and Baekduia (An et al., 2020).</title>
        <authorList>
            <person name="Vieira S."/>
            <person name="Huber K.J."/>
            <person name="Geppert A."/>
            <person name="Wolf J."/>
            <person name="Neumann-Schaal M."/>
            <person name="Muesken M."/>
            <person name="Overmann J."/>
        </authorList>
    </citation>
    <scope>NUCLEOTIDE SEQUENCE</scope>
    <source>
        <strain evidence="3">AEG42_29</strain>
    </source>
</reference>
<dbReference type="EMBL" id="CP114014">
    <property type="protein sequence ID" value="XAY04839.1"/>
    <property type="molecule type" value="Genomic_DNA"/>
</dbReference>
<accession>A0AAU7AU17</accession>
<dbReference type="PANTHER" id="PTHR39339">
    <property type="entry name" value="SLR1444 PROTEIN"/>
    <property type="match status" value="1"/>
</dbReference>
<gene>
    <name evidence="3" type="ORF">DSM112329_01677</name>
</gene>
<proteinExistence type="predicted"/>
<protein>
    <recommendedName>
        <fullName evidence="2">CHAD domain-containing protein</fullName>
    </recommendedName>
</protein>
<organism evidence="3">
    <name type="scientific">Paraconexibacter sp. AEG42_29</name>
    <dbReference type="NCBI Taxonomy" id="2997339"/>
    <lineage>
        <taxon>Bacteria</taxon>
        <taxon>Bacillati</taxon>
        <taxon>Actinomycetota</taxon>
        <taxon>Thermoleophilia</taxon>
        <taxon>Solirubrobacterales</taxon>
        <taxon>Paraconexibacteraceae</taxon>
        <taxon>Paraconexibacter</taxon>
    </lineage>
</organism>
<name>A0AAU7AU17_9ACTN</name>
<evidence type="ECO:0000313" key="3">
    <source>
        <dbReference type="EMBL" id="XAY04839.1"/>
    </source>
</evidence>
<evidence type="ECO:0000259" key="2">
    <source>
        <dbReference type="Pfam" id="PF05235"/>
    </source>
</evidence>
<feature type="region of interest" description="Disordered" evidence="1">
    <location>
        <begin position="192"/>
        <end position="236"/>
    </location>
</feature>
<dbReference type="InterPro" id="IPR007899">
    <property type="entry name" value="CHAD_dom"/>
</dbReference>
<feature type="compositionally biased region" description="Pro residues" evidence="1">
    <location>
        <begin position="194"/>
        <end position="205"/>
    </location>
</feature>
<dbReference type="Gene3D" id="1.40.20.10">
    <property type="entry name" value="CHAD domain"/>
    <property type="match status" value="1"/>
</dbReference>
<dbReference type="KEGG" id="parq:DSM112329_01677"/>
<dbReference type="InterPro" id="IPR038186">
    <property type="entry name" value="CHAD_dom_sf"/>
</dbReference>
<dbReference type="PANTHER" id="PTHR39339:SF1">
    <property type="entry name" value="CHAD DOMAIN-CONTAINING PROTEIN"/>
    <property type="match status" value="1"/>
</dbReference>
<evidence type="ECO:0000256" key="1">
    <source>
        <dbReference type="SAM" id="MobiDB-lite"/>
    </source>
</evidence>
<dbReference type="AlphaFoldDB" id="A0AAU7AU17"/>
<dbReference type="Pfam" id="PF05235">
    <property type="entry name" value="CHAD"/>
    <property type="match status" value="1"/>
</dbReference>